<evidence type="ECO:0000256" key="1">
    <source>
        <dbReference type="SAM" id="MobiDB-lite"/>
    </source>
</evidence>
<evidence type="ECO:0000313" key="3">
    <source>
        <dbReference type="EMBL" id="GMH19240.1"/>
    </source>
</evidence>
<evidence type="ECO:0000313" key="4">
    <source>
        <dbReference type="Proteomes" id="UP001279734"/>
    </source>
</evidence>
<keyword evidence="2" id="KW-0812">Transmembrane</keyword>
<dbReference type="Proteomes" id="UP001279734">
    <property type="component" value="Unassembled WGS sequence"/>
</dbReference>
<sequence length="365" mass="39946">MAAEVIPISVCSPVGKECALPRKLLGWFSLKQVLSILLLGYWCAENSSFACYFWLLLMFSSLDAAVVAAGLFFCSDMLLAYYLRLPKTFCCFYSPMMLTSSSKVRLLTGCGIQLDALKVWNAVAVWAWSQCMQRGLACYIVSRYCRKPKSALPLAGQSADPSCLLMPADPACQLVQKRLVASAWCCFAETTKPSRSQCQRTEPPTAQQRVGRHFGQDSIPPSIPAIPAPGNVTSSTSARPKLASRLPLRHTTYIPATRTRRSGTRAKQVSKPHKSPPTNGVFEGRGFLLIHKISSRPAFKDPASKLQKTADHILLQQLPNLSTDPFPTAGSQQFAVSQKTVIPSTSSNQHLSTHPGEYTLFPGSD</sequence>
<comment type="caution">
    <text evidence="3">The sequence shown here is derived from an EMBL/GenBank/DDBJ whole genome shotgun (WGS) entry which is preliminary data.</text>
</comment>
<keyword evidence="2" id="KW-1133">Transmembrane helix</keyword>
<evidence type="ECO:0000256" key="2">
    <source>
        <dbReference type="SAM" id="Phobius"/>
    </source>
</evidence>
<feature type="transmembrane region" description="Helical" evidence="2">
    <location>
        <begin position="24"/>
        <end position="44"/>
    </location>
</feature>
<proteinExistence type="predicted"/>
<feature type="region of interest" description="Disordered" evidence="1">
    <location>
        <begin position="345"/>
        <end position="365"/>
    </location>
</feature>
<dbReference type="AlphaFoldDB" id="A0AAD3SY20"/>
<organism evidence="3 4">
    <name type="scientific">Nepenthes gracilis</name>
    <name type="common">Slender pitcher plant</name>
    <dbReference type="NCBI Taxonomy" id="150966"/>
    <lineage>
        <taxon>Eukaryota</taxon>
        <taxon>Viridiplantae</taxon>
        <taxon>Streptophyta</taxon>
        <taxon>Embryophyta</taxon>
        <taxon>Tracheophyta</taxon>
        <taxon>Spermatophyta</taxon>
        <taxon>Magnoliopsida</taxon>
        <taxon>eudicotyledons</taxon>
        <taxon>Gunneridae</taxon>
        <taxon>Pentapetalae</taxon>
        <taxon>Caryophyllales</taxon>
        <taxon>Nepenthaceae</taxon>
        <taxon>Nepenthes</taxon>
    </lineage>
</organism>
<keyword evidence="4" id="KW-1185">Reference proteome</keyword>
<protein>
    <submittedName>
        <fullName evidence="3">Uncharacterized protein</fullName>
    </submittedName>
</protein>
<feature type="transmembrane region" description="Helical" evidence="2">
    <location>
        <begin position="51"/>
        <end position="83"/>
    </location>
</feature>
<dbReference type="EMBL" id="BSYO01000020">
    <property type="protein sequence ID" value="GMH19240.1"/>
    <property type="molecule type" value="Genomic_DNA"/>
</dbReference>
<feature type="region of interest" description="Disordered" evidence="1">
    <location>
        <begin position="258"/>
        <end position="282"/>
    </location>
</feature>
<keyword evidence="2" id="KW-0472">Membrane</keyword>
<gene>
    <name evidence="3" type="ORF">Nepgr_021081</name>
</gene>
<feature type="compositionally biased region" description="Basic residues" evidence="1">
    <location>
        <begin position="258"/>
        <end position="274"/>
    </location>
</feature>
<name>A0AAD3SY20_NEPGR</name>
<accession>A0AAD3SY20</accession>
<reference evidence="3" key="1">
    <citation type="submission" date="2023-05" db="EMBL/GenBank/DDBJ databases">
        <title>Nepenthes gracilis genome sequencing.</title>
        <authorList>
            <person name="Fukushima K."/>
        </authorList>
    </citation>
    <scope>NUCLEOTIDE SEQUENCE</scope>
    <source>
        <strain evidence="3">SING2019-196</strain>
    </source>
</reference>